<proteinExistence type="inferred from homology"/>
<dbReference type="InterPro" id="IPR016035">
    <property type="entry name" value="Acyl_Trfase/lysoPLipase"/>
</dbReference>
<gene>
    <name evidence="5" type="ORF">MES5069_480007</name>
</gene>
<feature type="active site" description="Nucleophile" evidence="3">
    <location>
        <position position="50"/>
    </location>
</feature>
<evidence type="ECO:0000256" key="3">
    <source>
        <dbReference type="PROSITE-ProRule" id="PRU01161"/>
    </source>
</evidence>
<keyword evidence="2 3" id="KW-0443">Lipid metabolism</keyword>
<evidence type="ECO:0000313" key="6">
    <source>
        <dbReference type="Proteomes" id="UP001153050"/>
    </source>
</evidence>
<dbReference type="PANTHER" id="PTHR32176:SF92">
    <property type="entry name" value="XYLOSE ISOMERASE"/>
    <property type="match status" value="1"/>
</dbReference>
<dbReference type="EMBL" id="CAKXZT010000144">
    <property type="protein sequence ID" value="CAH2405591.1"/>
    <property type="molecule type" value="Genomic_DNA"/>
</dbReference>
<dbReference type="PANTHER" id="PTHR32176">
    <property type="entry name" value="XYLOSE ISOMERASE"/>
    <property type="match status" value="1"/>
</dbReference>
<sequence length="333" mass="36701">MTRVVLSIDGGGVRGYLPARLLEYLLGEANNIRKQHAHPGLFFDLIAGTSTGGIVAAAMASRQGDGTTLISFAELKNLYKNATPKIFRSSILSQIRSATRPLFDNRLLSENLVKICRAARFSDVVTNIMIPAFDVMNQRTHIFRAGPGWRDGEESQFLLSDVLLSTTAAPVIFSSVVVAPVGTSRRRQHVDGGIVLNNPSLRALTEARRLFPADADDIVLLSLGTGTSQTYEERPSVEEWGALQWLNPMRRLPLLTLLMDAQAAEVDDHVSTLLWDSKRFIRLQPHFSGVVPGMDDASEAAFASMDTALDRLLETDRDRIDFVIRLLAQTAQE</sequence>
<keyword evidence="3" id="KW-0442">Lipid degradation</keyword>
<dbReference type="SUPFAM" id="SSF52151">
    <property type="entry name" value="FabD/lysophospholipase-like"/>
    <property type="match status" value="1"/>
</dbReference>
<name>A0ABM9E8U1_9HYPH</name>
<organism evidence="5 6">
    <name type="scientific">Mesorhizobium escarrei</name>
    <dbReference type="NCBI Taxonomy" id="666018"/>
    <lineage>
        <taxon>Bacteria</taxon>
        <taxon>Pseudomonadati</taxon>
        <taxon>Pseudomonadota</taxon>
        <taxon>Alphaproteobacteria</taxon>
        <taxon>Hyphomicrobiales</taxon>
        <taxon>Phyllobacteriaceae</taxon>
        <taxon>Mesorhizobium</taxon>
    </lineage>
</organism>
<accession>A0ABM9E8U1</accession>
<dbReference type="Pfam" id="PF01734">
    <property type="entry name" value="Patatin"/>
    <property type="match status" value="1"/>
</dbReference>
<dbReference type="CDD" id="cd07199">
    <property type="entry name" value="Pat17_PNPLA8_PNPLA9_like"/>
    <property type="match status" value="1"/>
</dbReference>
<dbReference type="PROSITE" id="PS51635">
    <property type="entry name" value="PNPLA"/>
    <property type="match status" value="1"/>
</dbReference>
<feature type="short sequence motif" description="GXGXXG" evidence="3">
    <location>
        <begin position="10"/>
        <end position="15"/>
    </location>
</feature>
<dbReference type="RefSeq" id="WP_254020439.1">
    <property type="nucleotide sequence ID" value="NZ_CAKXZT010000144.1"/>
</dbReference>
<evidence type="ECO:0000313" key="5">
    <source>
        <dbReference type="EMBL" id="CAH2405591.1"/>
    </source>
</evidence>
<evidence type="ECO:0000256" key="1">
    <source>
        <dbReference type="ARBA" id="ARBA00010240"/>
    </source>
</evidence>
<keyword evidence="6" id="KW-1185">Reference proteome</keyword>
<feature type="domain" description="PNPLA" evidence="4">
    <location>
        <begin position="6"/>
        <end position="204"/>
    </location>
</feature>
<dbReference type="Proteomes" id="UP001153050">
    <property type="component" value="Unassembled WGS sequence"/>
</dbReference>
<feature type="short sequence motif" description="DGA/G" evidence="3">
    <location>
        <begin position="191"/>
        <end position="193"/>
    </location>
</feature>
<evidence type="ECO:0000259" key="4">
    <source>
        <dbReference type="PROSITE" id="PS51635"/>
    </source>
</evidence>
<dbReference type="InterPro" id="IPR002641">
    <property type="entry name" value="PNPLA_dom"/>
</dbReference>
<feature type="active site" description="Proton acceptor" evidence="3">
    <location>
        <position position="191"/>
    </location>
</feature>
<feature type="short sequence motif" description="GXSXG" evidence="3">
    <location>
        <begin position="48"/>
        <end position="52"/>
    </location>
</feature>
<protein>
    <submittedName>
        <fullName evidence="5">Patatin</fullName>
    </submittedName>
</protein>
<evidence type="ECO:0000256" key="2">
    <source>
        <dbReference type="ARBA" id="ARBA00023098"/>
    </source>
</evidence>
<reference evidence="5 6" key="1">
    <citation type="submission" date="2022-03" db="EMBL/GenBank/DDBJ databases">
        <authorList>
            <person name="Brunel B."/>
        </authorList>
    </citation>
    <scope>NUCLEOTIDE SEQUENCE [LARGE SCALE GENOMIC DNA]</scope>
    <source>
        <strain evidence="5">STM5069sample</strain>
    </source>
</reference>
<comment type="similarity">
    <text evidence="1">Belongs to the patatin family.</text>
</comment>
<dbReference type="Gene3D" id="3.40.1090.10">
    <property type="entry name" value="Cytosolic phospholipase A2 catalytic domain"/>
    <property type="match status" value="1"/>
</dbReference>
<keyword evidence="3" id="KW-0378">Hydrolase</keyword>
<comment type="caution">
    <text evidence="5">The sequence shown here is derived from an EMBL/GenBank/DDBJ whole genome shotgun (WGS) entry which is preliminary data.</text>
</comment>